<dbReference type="EMBL" id="CM047584">
    <property type="protein sequence ID" value="KAI9911190.1"/>
    <property type="molecule type" value="Genomic_DNA"/>
</dbReference>
<organism evidence="1 2">
    <name type="scientific">Peronosclerospora sorghi</name>
    <dbReference type="NCBI Taxonomy" id="230839"/>
    <lineage>
        <taxon>Eukaryota</taxon>
        <taxon>Sar</taxon>
        <taxon>Stramenopiles</taxon>
        <taxon>Oomycota</taxon>
        <taxon>Peronosporomycetes</taxon>
        <taxon>Peronosporales</taxon>
        <taxon>Peronosporaceae</taxon>
        <taxon>Peronosclerospora</taxon>
    </lineage>
</organism>
<keyword evidence="2" id="KW-1185">Reference proteome</keyword>
<sequence>MNAAPLLTTTQTYIQEEDLDNELLAELGFTGDAPSATQAAQSAALRGAQEQAPLQPIQRKRGRPKGSKDRQPRKRMQKAITVEVPSTAPA</sequence>
<evidence type="ECO:0000313" key="1">
    <source>
        <dbReference type="EMBL" id="KAI9911190.1"/>
    </source>
</evidence>
<evidence type="ECO:0000313" key="2">
    <source>
        <dbReference type="Proteomes" id="UP001163321"/>
    </source>
</evidence>
<comment type="caution">
    <text evidence="1">The sequence shown here is derived from an EMBL/GenBank/DDBJ whole genome shotgun (WGS) entry which is preliminary data.</text>
</comment>
<accession>A0ACC0VXT6</accession>
<name>A0ACC0VXT6_9STRA</name>
<reference evidence="1 2" key="1">
    <citation type="journal article" date="2022" name="bioRxiv">
        <title>The genome of the oomycete Peronosclerospora sorghi, a cosmopolitan pathogen of maize and sorghum, is inflated with dispersed pseudogenes.</title>
        <authorList>
            <person name="Fletcher K."/>
            <person name="Martin F."/>
            <person name="Isakeit T."/>
            <person name="Cavanaugh K."/>
            <person name="Magill C."/>
            <person name="Michelmore R."/>
        </authorList>
    </citation>
    <scope>NUCLEOTIDE SEQUENCE [LARGE SCALE GENOMIC DNA]</scope>
    <source>
        <strain evidence="1">P6</strain>
    </source>
</reference>
<gene>
    <name evidence="1" type="ORF">PsorP6_008747</name>
</gene>
<dbReference type="Proteomes" id="UP001163321">
    <property type="component" value="Chromosome 5"/>
</dbReference>
<protein>
    <submittedName>
        <fullName evidence="1">Uncharacterized protein</fullName>
    </submittedName>
</protein>
<proteinExistence type="predicted"/>